<name>A0AAD9LJU5_9STRA</name>
<comment type="caution">
    <text evidence="1">The sequence shown here is derived from an EMBL/GenBank/DDBJ whole genome shotgun (WGS) entry which is preliminary data.</text>
</comment>
<evidence type="ECO:0000313" key="1">
    <source>
        <dbReference type="EMBL" id="KAK1938287.1"/>
    </source>
</evidence>
<proteinExistence type="predicted"/>
<evidence type="ECO:0000313" key="2">
    <source>
        <dbReference type="Proteomes" id="UP001259832"/>
    </source>
</evidence>
<reference evidence="1" key="1">
    <citation type="submission" date="2023-08" db="EMBL/GenBank/DDBJ databases">
        <title>Reference Genome Resource for the Citrus Pathogen Phytophthora citrophthora.</title>
        <authorList>
            <person name="Moller H."/>
            <person name="Coetzee B."/>
            <person name="Rose L.J."/>
            <person name="Van Niekerk J.M."/>
        </authorList>
    </citation>
    <scope>NUCLEOTIDE SEQUENCE</scope>
    <source>
        <strain evidence="1">STE-U-9442</strain>
    </source>
</reference>
<dbReference type="EMBL" id="JASMQC010000018">
    <property type="protein sequence ID" value="KAK1938287.1"/>
    <property type="molecule type" value="Genomic_DNA"/>
</dbReference>
<dbReference type="Proteomes" id="UP001259832">
    <property type="component" value="Unassembled WGS sequence"/>
</dbReference>
<organism evidence="1 2">
    <name type="scientific">Phytophthora citrophthora</name>
    <dbReference type="NCBI Taxonomy" id="4793"/>
    <lineage>
        <taxon>Eukaryota</taxon>
        <taxon>Sar</taxon>
        <taxon>Stramenopiles</taxon>
        <taxon>Oomycota</taxon>
        <taxon>Peronosporomycetes</taxon>
        <taxon>Peronosporales</taxon>
        <taxon>Peronosporaceae</taxon>
        <taxon>Phytophthora</taxon>
    </lineage>
</organism>
<sequence>MIDCGSRRGLGCVATDLAAVMSVAHIFFWRGGNDKKAKAEAATKKAQFLISDGDIVSKELRGIFRKTAGWKIGGNDAKADDAVDGESIRRLITAGYFMNVARLKPVSRFGLQYYALFSGVTGSLHFGSALNPDRNV</sequence>
<gene>
    <name evidence="1" type="ORF">P3T76_009437</name>
</gene>
<accession>A0AAD9LJU5</accession>
<protein>
    <submittedName>
        <fullName evidence="1">Uncharacterized protein</fullName>
    </submittedName>
</protein>
<keyword evidence="2" id="KW-1185">Reference proteome</keyword>
<dbReference type="AlphaFoldDB" id="A0AAD9LJU5"/>